<name>C0FPP4_9FIRM</name>
<sequence>MRYTFWAERCILKERIAERLGQDMKKTVITIARSYGSGGKTLGNLLAKDLGINCYSREILRMASDESGINEALFGEVDEKMKKSPLLLNILKKNPYKGGVLPPESSDFVSDDNLFNYQAKVIKDLAAQESCIIIGRCADYVLKDNPDVIRLFFYAPLEDCIRRVVDQNGISAKEAEKKIAKIDKYRADYYKYYTGNAWNDARNYDFCLDTSSMSYEKLIAVVKDIIKIYQE</sequence>
<proteinExistence type="predicted"/>
<reference evidence="1 2" key="2">
    <citation type="submission" date="2009-03" db="EMBL/GenBank/DDBJ databases">
        <title>Draft genome sequence of Roseburia inulinivorans (DSM 16841).</title>
        <authorList>
            <person name="Sudarsanam P."/>
            <person name="Ley R."/>
            <person name="Guruge J."/>
            <person name="Turnbaugh P.J."/>
            <person name="Mahowald M."/>
            <person name="Liep D."/>
            <person name="Gordon J."/>
        </authorList>
    </citation>
    <scope>NUCLEOTIDE SEQUENCE [LARGE SCALE GENOMIC DNA]</scope>
    <source>
        <strain evidence="1 2">DSM 16841</strain>
    </source>
</reference>
<comment type="caution">
    <text evidence="1">The sequence shown here is derived from an EMBL/GenBank/DDBJ whole genome shotgun (WGS) entry which is preliminary data.</text>
</comment>
<organism evidence="1 2">
    <name type="scientific">Roseburia inulinivorans DSM 16841</name>
    <dbReference type="NCBI Taxonomy" id="622312"/>
    <lineage>
        <taxon>Bacteria</taxon>
        <taxon>Bacillati</taxon>
        <taxon>Bacillota</taxon>
        <taxon>Clostridia</taxon>
        <taxon>Lachnospirales</taxon>
        <taxon>Lachnospiraceae</taxon>
        <taxon>Roseburia</taxon>
    </lineage>
</organism>
<dbReference type="SUPFAM" id="SSF52540">
    <property type="entry name" value="P-loop containing nucleoside triphosphate hydrolases"/>
    <property type="match status" value="1"/>
</dbReference>
<protein>
    <recommendedName>
        <fullName evidence="3">Cytidylate kinase</fullName>
    </recommendedName>
</protein>
<dbReference type="Pfam" id="PF13189">
    <property type="entry name" value="Cytidylate_kin2"/>
    <property type="match status" value="1"/>
</dbReference>
<accession>C0FPP4</accession>
<dbReference type="EMBL" id="ACFY01000031">
    <property type="protein sequence ID" value="EEG95499.1"/>
    <property type="molecule type" value="Genomic_DNA"/>
</dbReference>
<dbReference type="Proteomes" id="UP000003561">
    <property type="component" value="Unassembled WGS sequence"/>
</dbReference>
<dbReference type="eggNOG" id="COG1102">
    <property type="taxonomic scope" value="Bacteria"/>
</dbReference>
<dbReference type="AlphaFoldDB" id="C0FPP4"/>
<evidence type="ECO:0000313" key="2">
    <source>
        <dbReference type="Proteomes" id="UP000003561"/>
    </source>
</evidence>
<dbReference type="InterPro" id="IPR027417">
    <property type="entry name" value="P-loop_NTPase"/>
</dbReference>
<dbReference type="Gene3D" id="3.40.50.300">
    <property type="entry name" value="P-loop containing nucleotide triphosphate hydrolases"/>
    <property type="match status" value="1"/>
</dbReference>
<evidence type="ECO:0000313" key="1">
    <source>
        <dbReference type="EMBL" id="EEG95499.1"/>
    </source>
</evidence>
<evidence type="ECO:0008006" key="3">
    <source>
        <dbReference type="Google" id="ProtNLM"/>
    </source>
</evidence>
<reference evidence="1 2" key="1">
    <citation type="submission" date="2009-02" db="EMBL/GenBank/DDBJ databases">
        <authorList>
            <person name="Fulton L."/>
            <person name="Clifton S."/>
            <person name="Fulton B."/>
            <person name="Xu J."/>
            <person name="Minx P."/>
            <person name="Pepin K.H."/>
            <person name="Johnson M."/>
            <person name="Bhonagiri V."/>
            <person name="Nash W.E."/>
            <person name="Mardis E.R."/>
            <person name="Wilson R.K."/>
        </authorList>
    </citation>
    <scope>NUCLEOTIDE SEQUENCE [LARGE SCALE GENOMIC DNA]</scope>
    <source>
        <strain evidence="1 2">DSM 16841</strain>
    </source>
</reference>
<gene>
    <name evidence="1" type="ORF">ROSEINA2194_00696</name>
</gene>